<dbReference type="InterPro" id="IPR038186">
    <property type="entry name" value="CHAD_dom_sf"/>
</dbReference>
<accession>A0A4R7BWE5</accession>
<dbReference type="RefSeq" id="WP_133771383.1">
    <property type="nucleotide sequence ID" value="NZ_SNZR01000013.1"/>
</dbReference>
<dbReference type="AlphaFoldDB" id="A0A4R7BWE5"/>
<dbReference type="Pfam" id="PF01928">
    <property type="entry name" value="CYTH"/>
    <property type="match status" value="1"/>
</dbReference>
<feature type="region of interest" description="Disordered" evidence="1">
    <location>
        <begin position="1"/>
        <end position="35"/>
    </location>
</feature>
<comment type="caution">
    <text evidence="4">The sequence shown here is derived from an EMBL/GenBank/DDBJ whole genome shotgun (WGS) entry which is preliminary data.</text>
</comment>
<evidence type="ECO:0000313" key="5">
    <source>
        <dbReference type="Proteomes" id="UP000295122"/>
    </source>
</evidence>
<dbReference type="EMBL" id="SNZR01000013">
    <property type="protein sequence ID" value="TDR90190.1"/>
    <property type="molecule type" value="Genomic_DNA"/>
</dbReference>
<dbReference type="GO" id="GO:0050355">
    <property type="term" value="F:inorganic triphosphate phosphatase activity"/>
    <property type="evidence" value="ECO:0007669"/>
    <property type="project" value="InterPro"/>
</dbReference>
<dbReference type="InterPro" id="IPR033469">
    <property type="entry name" value="CYTH-like_dom_sf"/>
</dbReference>
<dbReference type="SMART" id="SM01118">
    <property type="entry name" value="CYTH"/>
    <property type="match status" value="1"/>
</dbReference>
<dbReference type="SMART" id="SM00880">
    <property type="entry name" value="CHAD"/>
    <property type="match status" value="1"/>
</dbReference>
<organism evidence="4 5">
    <name type="scientific">Enterovirga rhinocerotis</name>
    <dbReference type="NCBI Taxonomy" id="1339210"/>
    <lineage>
        <taxon>Bacteria</taxon>
        <taxon>Pseudomonadati</taxon>
        <taxon>Pseudomonadota</taxon>
        <taxon>Alphaproteobacteria</taxon>
        <taxon>Hyphomicrobiales</taxon>
        <taxon>Methylobacteriaceae</taxon>
        <taxon>Enterovirga</taxon>
    </lineage>
</organism>
<reference evidence="4 5" key="1">
    <citation type="submission" date="2019-03" db="EMBL/GenBank/DDBJ databases">
        <title>Genomic Encyclopedia of Type Strains, Phase IV (KMG-IV): sequencing the most valuable type-strain genomes for metagenomic binning, comparative biology and taxonomic classification.</title>
        <authorList>
            <person name="Goeker M."/>
        </authorList>
    </citation>
    <scope>NUCLEOTIDE SEQUENCE [LARGE SCALE GENOMIC DNA]</scope>
    <source>
        <strain evidence="4 5">DSM 25903</strain>
    </source>
</reference>
<name>A0A4R7BWE5_9HYPH</name>
<dbReference type="SUPFAM" id="SSF55154">
    <property type="entry name" value="CYTH-like phosphatases"/>
    <property type="match status" value="1"/>
</dbReference>
<feature type="domain" description="CHAD" evidence="3">
    <location>
        <begin position="213"/>
        <end position="490"/>
    </location>
</feature>
<dbReference type="CDD" id="cd07756">
    <property type="entry name" value="CYTH-like_Pase_CHAD"/>
    <property type="match status" value="1"/>
</dbReference>
<dbReference type="InterPro" id="IPR007899">
    <property type="entry name" value="CHAD_dom"/>
</dbReference>
<dbReference type="Proteomes" id="UP000295122">
    <property type="component" value="Unassembled WGS sequence"/>
</dbReference>
<gene>
    <name evidence="4" type="ORF">EV668_3032</name>
</gene>
<sequence>MTSPREIELKLELEPVQPPAPQRPKRGLPPGGETHHLVSRIFDTEDHALQRSGLVLRLRRDGERRIQTLKAAGNGGLLDRVEWETELQGDEPDLDAIPDAAIRAEIAGAGPLAPVLETEFERTCWHLRREGSDLELALDIGAIRAGSASTPIREIEIELKSGSVTSMFDLAREIVAVLPARIGIQSKSERGYRLLSPPKPGAPKARPPELIPGMPAQLAFQAIARSCLTHFRQCEPGILRREVESLHQGRVAIRRLRSAFKLFKPLLDGPETERITRGLRGLFQSFGDARNLDVYLARLAVDGAAPSDLRVQMQRNREAAYDRVIRNLRSKRVRLFMIDLLAFIETGGWQRRSDTAEIRAQRLSVYASKWLDKRWRRLGKSGRHLDRLDVETRHRVRIDGKVFRYAVEFFAGAFPGRKAKKRQRALSDALSALQEALGDLNDIDTAKRMMEAEASSQPDHPAPSEVDEAALVEAACEAHDRIRKTEPFWR</sequence>
<proteinExistence type="predicted"/>
<dbReference type="PROSITE" id="PS51708">
    <property type="entry name" value="CHAD"/>
    <property type="match status" value="1"/>
</dbReference>
<evidence type="ECO:0000259" key="2">
    <source>
        <dbReference type="PROSITE" id="PS51707"/>
    </source>
</evidence>
<dbReference type="PANTHER" id="PTHR39569:SF1">
    <property type="entry name" value="INORGANIC TRIPHOSPHATASE"/>
    <property type="match status" value="1"/>
</dbReference>
<evidence type="ECO:0000259" key="3">
    <source>
        <dbReference type="PROSITE" id="PS51708"/>
    </source>
</evidence>
<dbReference type="OrthoDB" id="9777271at2"/>
<protein>
    <submittedName>
        <fullName evidence="4">Inorganic triphosphatase YgiF</fullName>
    </submittedName>
</protein>
<evidence type="ECO:0000256" key="1">
    <source>
        <dbReference type="SAM" id="MobiDB-lite"/>
    </source>
</evidence>
<dbReference type="GO" id="GO:0046872">
    <property type="term" value="F:metal ion binding"/>
    <property type="evidence" value="ECO:0007669"/>
    <property type="project" value="TreeGrafter"/>
</dbReference>
<evidence type="ECO:0000313" key="4">
    <source>
        <dbReference type="EMBL" id="TDR90190.1"/>
    </source>
</evidence>
<dbReference type="PANTHER" id="PTHR39569">
    <property type="entry name" value="INORGANIC TRIPHOSPHATASE"/>
    <property type="match status" value="1"/>
</dbReference>
<dbReference type="Gene3D" id="1.40.20.10">
    <property type="entry name" value="CHAD domain"/>
    <property type="match status" value="1"/>
</dbReference>
<dbReference type="PROSITE" id="PS51707">
    <property type="entry name" value="CYTH"/>
    <property type="match status" value="1"/>
</dbReference>
<feature type="compositionally biased region" description="Basic and acidic residues" evidence="1">
    <location>
        <begin position="1"/>
        <end position="13"/>
    </location>
</feature>
<dbReference type="InterPro" id="IPR023577">
    <property type="entry name" value="CYTH_domain"/>
</dbReference>
<dbReference type="Pfam" id="PF05235">
    <property type="entry name" value="CHAD"/>
    <property type="match status" value="1"/>
</dbReference>
<dbReference type="InterPro" id="IPR039013">
    <property type="entry name" value="YgiF"/>
</dbReference>
<feature type="domain" description="CYTH" evidence="2">
    <location>
        <begin position="4"/>
        <end position="198"/>
    </location>
</feature>
<keyword evidence="5" id="KW-1185">Reference proteome</keyword>
<dbReference type="Gene3D" id="2.40.320.10">
    <property type="entry name" value="Hypothetical Protein Pfu-838710-001"/>
    <property type="match status" value="1"/>
</dbReference>